<comment type="caution">
    <text evidence="1">The sequence shown here is derived from an EMBL/GenBank/DDBJ whole genome shotgun (WGS) entry which is preliminary data.</text>
</comment>
<reference evidence="1 2" key="1">
    <citation type="journal article" date="2021" name="Elife">
        <title>Chloroplast acquisition without the gene transfer in kleptoplastic sea slugs, Plakobranchus ocellatus.</title>
        <authorList>
            <person name="Maeda T."/>
            <person name="Takahashi S."/>
            <person name="Yoshida T."/>
            <person name="Shimamura S."/>
            <person name="Takaki Y."/>
            <person name="Nagai Y."/>
            <person name="Toyoda A."/>
            <person name="Suzuki Y."/>
            <person name="Arimoto A."/>
            <person name="Ishii H."/>
            <person name="Satoh N."/>
            <person name="Nishiyama T."/>
            <person name="Hasebe M."/>
            <person name="Maruyama T."/>
            <person name="Minagawa J."/>
            <person name="Obokata J."/>
            <person name="Shigenobu S."/>
        </authorList>
    </citation>
    <scope>NUCLEOTIDE SEQUENCE [LARGE SCALE GENOMIC DNA]</scope>
</reference>
<organism evidence="1 2">
    <name type="scientific">Plakobranchus ocellatus</name>
    <dbReference type="NCBI Taxonomy" id="259542"/>
    <lineage>
        <taxon>Eukaryota</taxon>
        <taxon>Metazoa</taxon>
        <taxon>Spiralia</taxon>
        <taxon>Lophotrochozoa</taxon>
        <taxon>Mollusca</taxon>
        <taxon>Gastropoda</taxon>
        <taxon>Heterobranchia</taxon>
        <taxon>Euthyneura</taxon>
        <taxon>Panpulmonata</taxon>
        <taxon>Sacoglossa</taxon>
        <taxon>Placobranchoidea</taxon>
        <taxon>Plakobranchidae</taxon>
        <taxon>Plakobranchus</taxon>
    </lineage>
</organism>
<gene>
    <name evidence="1" type="ORF">PoB_000155700</name>
</gene>
<keyword evidence="2" id="KW-1185">Reference proteome</keyword>
<evidence type="ECO:0000313" key="2">
    <source>
        <dbReference type="Proteomes" id="UP000735302"/>
    </source>
</evidence>
<dbReference type="EMBL" id="BLXT01000208">
    <property type="protein sequence ID" value="GFN75051.1"/>
    <property type="molecule type" value="Genomic_DNA"/>
</dbReference>
<proteinExistence type="predicted"/>
<accession>A0AAV3XYX9</accession>
<dbReference type="AlphaFoldDB" id="A0AAV3XYX9"/>
<dbReference type="Proteomes" id="UP000735302">
    <property type="component" value="Unassembled WGS sequence"/>
</dbReference>
<name>A0AAV3XYX9_9GAST</name>
<sequence length="94" mass="10582">MNPIQEILTSSLSARDPTTLVDPVLVQEILPSLWIQSWSKRPKHPCGSNPRDPNNLMEQSWCKRTYHPCGSNLSAKDPTTFVDPVLAQEILKTL</sequence>
<evidence type="ECO:0000313" key="1">
    <source>
        <dbReference type="EMBL" id="GFN75051.1"/>
    </source>
</evidence>
<protein>
    <submittedName>
        <fullName evidence="1">Uncharacterized protein</fullName>
    </submittedName>
</protein>